<evidence type="ECO:0000259" key="2">
    <source>
        <dbReference type="Pfam" id="PF14303"/>
    </source>
</evidence>
<feature type="region of interest" description="Disordered" evidence="1">
    <location>
        <begin position="1"/>
        <end position="138"/>
    </location>
</feature>
<dbReference type="EMBL" id="SZYD01000003">
    <property type="protein sequence ID" value="KAD6795742.1"/>
    <property type="molecule type" value="Genomic_DNA"/>
</dbReference>
<feature type="region of interest" description="Disordered" evidence="1">
    <location>
        <begin position="444"/>
        <end position="476"/>
    </location>
</feature>
<protein>
    <recommendedName>
        <fullName evidence="2">No apical meristem-associated C-terminal domain-containing protein</fullName>
    </recommendedName>
</protein>
<dbReference type="InterPro" id="IPR029466">
    <property type="entry name" value="NAM-associated_C"/>
</dbReference>
<evidence type="ECO:0000256" key="1">
    <source>
        <dbReference type="SAM" id="MobiDB-lite"/>
    </source>
</evidence>
<gene>
    <name evidence="3" type="ORF">E3N88_06638</name>
</gene>
<name>A0A5N6PQ65_9ASTR</name>
<feature type="compositionally biased region" description="Basic and acidic residues" evidence="1">
    <location>
        <begin position="100"/>
        <end position="109"/>
    </location>
</feature>
<feature type="compositionally biased region" description="Low complexity" evidence="1">
    <location>
        <begin position="20"/>
        <end position="64"/>
    </location>
</feature>
<accession>A0A5N6PQ65</accession>
<dbReference type="Pfam" id="PF14303">
    <property type="entry name" value="NAM-associated"/>
    <property type="match status" value="1"/>
</dbReference>
<keyword evidence="4" id="KW-1185">Reference proteome</keyword>
<feature type="domain" description="No apical meristem-associated C-terminal" evidence="2">
    <location>
        <begin position="241"/>
        <end position="407"/>
    </location>
</feature>
<sequence>MNPRAPFSFTQFLNDDDDVQQNPPQQPSFSQFSQTQQFSQYSQPQPFPQFHQQGHSFPQFGQFPVMPQFCQPQPAFDAQQWQEYQKTSQMQQTQFQQTQKHVESPSKEHAGKKKKKPNKMVTENDEQPTKTSRQKWPQSNEVLLAQAMISTSENPITGNNQNVDAFWSKIEKYYNESQPSILRDAHNLRSHWHMFKSKLNRFNELFLQVKSRYRSGWSDDQYIQEARQLYINDPSNKNSAPFTYEHVWNVVKEHGKYNSATHILGFQPPKRTKTSSSGAYTSSASDANFGENPEITISLEDIDKEDFEVQLQQVTTTRPIGRDKAKAEAKGKAKLKGKVGIEPSEYDLRKLKLIDEISSTNRAKSDAIEKFEHRIEKFYEIEKKKLEMKQKKIEMQERQILFLDTNDEQVPQNIPILLSEHFQNLISDDVEEITTQLFALDAEDDVDSQEGSSSRQKASHSEITINNESTINKTTC</sequence>
<feature type="compositionally biased region" description="Polar residues" evidence="1">
    <location>
        <begin position="449"/>
        <end position="476"/>
    </location>
</feature>
<dbReference type="AlphaFoldDB" id="A0A5N6PQ65"/>
<dbReference type="Proteomes" id="UP000326396">
    <property type="component" value="Linkage Group LG11"/>
</dbReference>
<proteinExistence type="predicted"/>
<evidence type="ECO:0000313" key="3">
    <source>
        <dbReference type="EMBL" id="KAD6795742.1"/>
    </source>
</evidence>
<evidence type="ECO:0000313" key="4">
    <source>
        <dbReference type="Proteomes" id="UP000326396"/>
    </source>
</evidence>
<organism evidence="3 4">
    <name type="scientific">Mikania micrantha</name>
    <name type="common">bitter vine</name>
    <dbReference type="NCBI Taxonomy" id="192012"/>
    <lineage>
        <taxon>Eukaryota</taxon>
        <taxon>Viridiplantae</taxon>
        <taxon>Streptophyta</taxon>
        <taxon>Embryophyta</taxon>
        <taxon>Tracheophyta</taxon>
        <taxon>Spermatophyta</taxon>
        <taxon>Magnoliopsida</taxon>
        <taxon>eudicotyledons</taxon>
        <taxon>Gunneridae</taxon>
        <taxon>Pentapetalae</taxon>
        <taxon>asterids</taxon>
        <taxon>campanulids</taxon>
        <taxon>Asterales</taxon>
        <taxon>Asteraceae</taxon>
        <taxon>Asteroideae</taxon>
        <taxon>Heliantheae alliance</taxon>
        <taxon>Eupatorieae</taxon>
        <taxon>Mikania</taxon>
    </lineage>
</organism>
<feature type="compositionally biased region" description="Low complexity" evidence="1">
    <location>
        <begin position="82"/>
        <end position="99"/>
    </location>
</feature>
<reference evidence="3 4" key="1">
    <citation type="submission" date="2019-05" db="EMBL/GenBank/DDBJ databases">
        <title>Mikania micrantha, genome provides insights into the molecular mechanism of rapid growth.</title>
        <authorList>
            <person name="Liu B."/>
        </authorList>
    </citation>
    <scope>NUCLEOTIDE SEQUENCE [LARGE SCALE GENOMIC DNA]</scope>
    <source>
        <strain evidence="3">NLD-2019</strain>
        <tissue evidence="3">Leaf</tissue>
    </source>
</reference>
<dbReference type="PANTHER" id="PTHR45023">
    <property type="match status" value="1"/>
</dbReference>
<dbReference type="PANTHER" id="PTHR45023:SF4">
    <property type="entry name" value="GLYCINE-RICH PROTEIN-RELATED"/>
    <property type="match status" value="1"/>
</dbReference>
<comment type="caution">
    <text evidence="3">The sequence shown here is derived from an EMBL/GenBank/DDBJ whole genome shotgun (WGS) entry which is preliminary data.</text>
</comment>
<feature type="compositionally biased region" description="Polar residues" evidence="1">
    <location>
        <begin position="129"/>
        <end position="138"/>
    </location>
</feature>